<reference evidence="2 3" key="1">
    <citation type="journal article" date="2020" name="FEMS Microbiol. Ecol.">
        <title>Temporal dynamics of bacterial communities during seed development and maturation.</title>
        <authorList>
            <person name="Chesneau G."/>
            <person name="Torres-Cortes G."/>
            <person name="Briand M."/>
            <person name="Darrasse A."/>
            <person name="Preveaux A."/>
            <person name="Marais C."/>
            <person name="Jacques M.A."/>
            <person name="Shade A."/>
            <person name="Barret M."/>
        </authorList>
    </citation>
    <scope>NUCLEOTIDE SEQUENCE [LARGE SCALE GENOMIC DNA]</scope>
    <source>
        <strain evidence="2 3">CFBP13732</strain>
    </source>
</reference>
<evidence type="ECO:0000313" key="3">
    <source>
        <dbReference type="Proteomes" id="UP000661012"/>
    </source>
</evidence>
<accession>A0ABR9A0I5</accession>
<gene>
    <name evidence="2" type="ORF">IFT93_23390</name>
</gene>
<organism evidence="2 3">
    <name type="scientific">Erwinia persicina</name>
    <dbReference type="NCBI Taxonomy" id="55211"/>
    <lineage>
        <taxon>Bacteria</taxon>
        <taxon>Pseudomonadati</taxon>
        <taxon>Pseudomonadota</taxon>
        <taxon>Gammaproteobacteria</taxon>
        <taxon>Enterobacterales</taxon>
        <taxon>Erwiniaceae</taxon>
        <taxon>Erwinia</taxon>
    </lineage>
</organism>
<protein>
    <submittedName>
        <fullName evidence="2">Uncharacterized protein</fullName>
    </submittedName>
</protein>
<keyword evidence="3" id="KW-1185">Reference proteome</keyword>
<sequence length="199" mass="21709">MNTFHEINIFTSRGDFKSALILLKNRTESVARKILKKAGYSVPDLYGRSFWIYAQNTIMQAARNLSSGYMKAENYGVNPSQEHHVCSSDTSSMPDSREAAEPASQYHEKETAENCTPAVVLSTGCMAQLFAGLNRSKIPSACAEPSIRFCRHLPTSVLRGITGPGGISWPVVFICDPGVADFTEYLMPPPVCSDQGPPG</sequence>
<dbReference type="RefSeq" id="WP_191928315.1">
    <property type="nucleotide sequence ID" value="NZ_JACYMQ010000017.1"/>
</dbReference>
<dbReference type="Proteomes" id="UP000661012">
    <property type="component" value="Unassembled WGS sequence"/>
</dbReference>
<evidence type="ECO:0000313" key="2">
    <source>
        <dbReference type="EMBL" id="MBD8109311.1"/>
    </source>
</evidence>
<feature type="compositionally biased region" description="Basic and acidic residues" evidence="1">
    <location>
        <begin position="95"/>
        <end position="108"/>
    </location>
</feature>
<comment type="caution">
    <text evidence="2">The sequence shown here is derived from an EMBL/GenBank/DDBJ whole genome shotgun (WGS) entry which is preliminary data.</text>
</comment>
<feature type="region of interest" description="Disordered" evidence="1">
    <location>
        <begin position="80"/>
        <end position="108"/>
    </location>
</feature>
<name>A0ABR9A0I5_9GAMM</name>
<proteinExistence type="predicted"/>
<evidence type="ECO:0000256" key="1">
    <source>
        <dbReference type="SAM" id="MobiDB-lite"/>
    </source>
</evidence>
<dbReference type="EMBL" id="JACYNN010000043">
    <property type="protein sequence ID" value="MBD8109311.1"/>
    <property type="molecule type" value="Genomic_DNA"/>
</dbReference>